<gene>
    <name evidence="2" type="ORF">J5Y05_11095</name>
</gene>
<comment type="caution">
    <text evidence="2">The sequence shown here is derived from an EMBL/GenBank/DDBJ whole genome shotgun (WGS) entry which is preliminary data.</text>
</comment>
<dbReference type="PROSITE" id="PS51257">
    <property type="entry name" value="PROKAR_LIPOPROTEIN"/>
    <property type="match status" value="1"/>
</dbReference>
<dbReference type="AlphaFoldDB" id="A0A940XM31"/>
<name>A0A940XM31_9ACTN</name>
<evidence type="ECO:0000313" key="2">
    <source>
        <dbReference type="EMBL" id="MBQ0827054.1"/>
    </source>
</evidence>
<reference evidence="2" key="1">
    <citation type="submission" date="2021-04" db="EMBL/GenBank/DDBJ databases">
        <title>Genome seq and assembly of Streptomyces sp. RG38.</title>
        <authorList>
            <person name="Chhetri G."/>
        </authorList>
    </citation>
    <scope>NUCLEOTIDE SEQUENCE</scope>
    <source>
        <strain evidence="2">RG38</strain>
    </source>
</reference>
<accession>A0A940XM31</accession>
<evidence type="ECO:0000313" key="3">
    <source>
        <dbReference type="Proteomes" id="UP000677875"/>
    </source>
</evidence>
<keyword evidence="1" id="KW-0732">Signal</keyword>
<dbReference type="Proteomes" id="UP000677875">
    <property type="component" value="Unassembled WGS sequence"/>
</dbReference>
<feature type="chain" id="PRO_5039372943" description="Lipoprotein" evidence="1">
    <location>
        <begin position="19"/>
        <end position="231"/>
    </location>
</feature>
<evidence type="ECO:0000256" key="1">
    <source>
        <dbReference type="SAM" id="SignalP"/>
    </source>
</evidence>
<dbReference type="Gene3D" id="2.50.20.20">
    <property type="match status" value="1"/>
</dbReference>
<sequence length="231" mass="24922">MRATGTATTVGACLLATAAVTGCGSGDPARDPSARDLLDRANAAMRRLDSVRIEYTTTTERGGTITSRQVTDLSGRCVTTITWSQGGRLEQIRIGETDYVRPDRAYLQRWKKDGSATAEQRLWVRTPVTEASAAEGLGDCPREFRSFGTVTKGETTRVGGRAARELHVVDGEPGAGTYVFSVATEGTPYVLKVVYRDDVYDTTTTFGDFDASLDIRPPKDAEVVDGDDVRG</sequence>
<protein>
    <recommendedName>
        <fullName evidence="4">Lipoprotein</fullName>
    </recommendedName>
</protein>
<organism evidence="2 3">
    <name type="scientific">Streptomyces tagetis</name>
    <dbReference type="NCBI Taxonomy" id="2820809"/>
    <lineage>
        <taxon>Bacteria</taxon>
        <taxon>Bacillati</taxon>
        <taxon>Actinomycetota</taxon>
        <taxon>Actinomycetes</taxon>
        <taxon>Kitasatosporales</taxon>
        <taxon>Streptomycetaceae</taxon>
        <taxon>Streptomyces</taxon>
    </lineage>
</organism>
<dbReference type="EMBL" id="JAGPNL010000002">
    <property type="protein sequence ID" value="MBQ0827054.1"/>
    <property type="molecule type" value="Genomic_DNA"/>
</dbReference>
<proteinExistence type="predicted"/>
<keyword evidence="3" id="KW-1185">Reference proteome</keyword>
<evidence type="ECO:0008006" key="4">
    <source>
        <dbReference type="Google" id="ProtNLM"/>
    </source>
</evidence>
<feature type="signal peptide" evidence="1">
    <location>
        <begin position="1"/>
        <end position="18"/>
    </location>
</feature>